<dbReference type="InterPro" id="IPR022463">
    <property type="entry name" value="1-PFruKinase"/>
</dbReference>
<gene>
    <name evidence="8" type="primary">pfkB</name>
    <name evidence="8" type="ORF">IAB44_05895</name>
</gene>
<dbReference type="InterPro" id="IPR011611">
    <property type="entry name" value="PfkB_dom"/>
</dbReference>
<evidence type="ECO:0000313" key="9">
    <source>
        <dbReference type="Proteomes" id="UP000823935"/>
    </source>
</evidence>
<keyword evidence="5 6" id="KW-0067">ATP-binding</keyword>
<dbReference type="PIRSF" id="PIRSF000535">
    <property type="entry name" value="1PFK/6PFK/LacC"/>
    <property type="match status" value="1"/>
</dbReference>
<dbReference type="NCBIfam" id="TIGR03828">
    <property type="entry name" value="pfkB"/>
    <property type="match status" value="1"/>
</dbReference>
<evidence type="ECO:0000256" key="1">
    <source>
        <dbReference type="ARBA" id="ARBA00005380"/>
    </source>
</evidence>
<dbReference type="GO" id="GO:0044281">
    <property type="term" value="P:small molecule metabolic process"/>
    <property type="evidence" value="ECO:0007669"/>
    <property type="project" value="UniProtKB-ARBA"/>
</dbReference>
<dbReference type="SUPFAM" id="SSF53613">
    <property type="entry name" value="Ribokinase-like"/>
    <property type="match status" value="1"/>
</dbReference>
<evidence type="ECO:0000256" key="3">
    <source>
        <dbReference type="ARBA" id="ARBA00022741"/>
    </source>
</evidence>
<dbReference type="Pfam" id="PF00294">
    <property type="entry name" value="PfkB"/>
    <property type="match status" value="1"/>
</dbReference>
<dbReference type="EMBL" id="DVIQ01000027">
    <property type="protein sequence ID" value="HIS31070.1"/>
    <property type="molecule type" value="Genomic_DNA"/>
</dbReference>
<reference evidence="8" key="2">
    <citation type="journal article" date="2021" name="PeerJ">
        <title>Extensive microbial diversity within the chicken gut microbiome revealed by metagenomics and culture.</title>
        <authorList>
            <person name="Gilroy R."/>
            <person name="Ravi A."/>
            <person name="Getino M."/>
            <person name="Pursley I."/>
            <person name="Horton D.L."/>
            <person name="Alikhan N.F."/>
            <person name="Baker D."/>
            <person name="Gharbi K."/>
            <person name="Hall N."/>
            <person name="Watson M."/>
            <person name="Adriaenssens E.M."/>
            <person name="Foster-Nyarko E."/>
            <person name="Jarju S."/>
            <person name="Secka A."/>
            <person name="Antonio M."/>
            <person name="Oren A."/>
            <person name="Chaudhuri R.R."/>
            <person name="La Ragione R."/>
            <person name="Hildebrand F."/>
            <person name="Pallen M.J."/>
        </authorList>
    </citation>
    <scope>NUCLEOTIDE SEQUENCE</scope>
    <source>
        <strain evidence="8">CHK190-19873</strain>
    </source>
</reference>
<dbReference type="InterPro" id="IPR017583">
    <property type="entry name" value="Tagatose/fructose_Pkinase"/>
</dbReference>
<comment type="similarity">
    <text evidence="1">Belongs to the carbohydrate kinase pfkB family.</text>
</comment>
<dbReference type="AlphaFoldDB" id="A0A9D1JJG5"/>
<keyword evidence="2 6" id="KW-0808">Transferase</keyword>
<evidence type="ECO:0000313" key="8">
    <source>
        <dbReference type="EMBL" id="HIS31070.1"/>
    </source>
</evidence>
<name>A0A9D1JJG5_9FIRM</name>
<accession>A0A9D1JJG5</accession>
<dbReference type="NCBIfam" id="TIGR03168">
    <property type="entry name" value="1-PFK"/>
    <property type="match status" value="1"/>
</dbReference>
<dbReference type="GO" id="GO:0005829">
    <property type="term" value="C:cytosol"/>
    <property type="evidence" value="ECO:0007669"/>
    <property type="project" value="TreeGrafter"/>
</dbReference>
<organism evidence="8 9">
    <name type="scientific">Candidatus Limivivens intestinipullorum</name>
    <dbReference type="NCBI Taxonomy" id="2840858"/>
    <lineage>
        <taxon>Bacteria</taxon>
        <taxon>Bacillati</taxon>
        <taxon>Bacillota</taxon>
        <taxon>Clostridia</taxon>
        <taxon>Lachnospirales</taxon>
        <taxon>Lachnospiraceae</taxon>
        <taxon>Lachnospiraceae incertae sedis</taxon>
        <taxon>Candidatus Limivivens</taxon>
    </lineage>
</organism>
<dbReference type="GO" id="GO:0005524">
    <property type="term" value="F:ATP binding"/>
    <property type="evidence" value="ECO:0007669"/>
    <property type="project" value="UniProtKB-KW"/>
</dbReference>
<dbReference type="GO" id="GO:0008662">
    <property type="term" value="F:1-phosphofructokinase activity"/>
    <property type="evidence" value="ECO:0007669"/>
    <property type="project" value="InterPro"/>
</dbReference>
<dbReference type="Gene3D" id="3.40.1190.20">
    <property type="match status" value="1"/>
</dbReference>
<dbReference type="CDD" id="cd01164">
    <property type="entry name" value="FruK_PfkB_like"/>
    <property type="match status" value="1"/>
</dbReference>
<dbReference type="PANTHER" id="PTHR46566">
    <property type="entry name" value="1-PHOSPHOFRUCTOKINASE-RELATED"/>
    <property type="match status" value="1"/>
</dbReference>
<dbReference type="FunFam" id="3.40.1190.20:FF:000001">
    <property type="entry name" value="Phosphofructokinase"/>
    <property type="match status" value="1"/>
</dbReference>
<comment type="caution">
    <text evidence="8">The sequence shown here is derived from an EMBL/GenBank/DDBJ whole genome shotgun (WGS) entry which is preliminary data.</text>
</comment>
<evidence type="ECO:0000256" key="2">
    <source>
        <dbReference type="ARBA" id="ARBA00022679"/>
    </source>
</evidence>
<dbReference type="Proteomes" id="UP000823935">
    <property type="component" value="Unassembled WGS sequence"/>
</dbReference>
<evidence type="ECO:0000259" key="7">
    <source>
        <dbReference type="Pfam" id="PF00294"/>
    </source>
</evidence>
<evidence type="ECO:0000256" key="6">
    <source>
        <dbReference type="PIRNR" id="PIRNR000535"/>
    </source>
</evidence>
<comment type="pathway">
    <text evidence="6">Carbohydrate metabolism; D-tagatose 6-phosphate degradation; D-glyceraldehyde 3-phosphate and glycerone phosphate from D-tagatose 6-phosphate: step 1/2.</text>
</comment>
<dbReference type="GO" id="GO:0005988">
    <property type="term" value="P:lactose metabolic process"/>
    <property type="evidence" value="ECO:0007669"/>
    <property type="project" value="UniProtKB-KW"/>
</dbReference>
<keyword evidence="6" id="KW-0423">Lactose metabolism</keyword>
<feature type="domain" description="Carbohydrate kinase PfkB" evidence="7">
    <location>
        <begin position="12"/>
        <end position="282"/>
    </location>
</feature>
<dbReference type="GO" id="GO:0009024">
    <property type="term" value="F:tagatose-6-phosphate kinase activity"/>
    <property type="evidence" value="ECO:0007669"/>
    <property type="project" value="UniProtKB-EC"/>
</dbReference>
<dbReference type="GO" id="GO:0016052">
    <property type="term" value="P:carbohydrate catabolic process"/>
    <property type="evidence" value="ECO:0007669"/>
    <property type="project" value="UniProtKB-ARBA"/>
</dbReference>
<evidence type="ECO:0000256" key="4">
    <source>
        <dbReference type="ARBA" id="ARBA00022777"/>
    </source>
</evidence>
<comment type="catalytic activity">
    <reaction evidence="6">
        <text>D-tagatofuranose 6-phosphate + ATP = D-tagatofuranose 1,6-bisphosphate + ADP + H(+)</text>
        <dbReference type="Rhea" id="RHEA:12420"/>
        <dbReference type="ChEBI" id="CHEBI:15378"/>
        <dbReference type="ChEBI" id="CHEBI:30616"/>
        <dbReference type="ChEBI" id="CHEBI:58694"/>
        <dbReference type="ChEBI" id="CHEBI:58695"/>
        <dbReference type="ChEBI" id="CHEBI:456216"/>
        <dbReference type="EC" id="2.7.1.144"/>
    </reaction>
</comment>
<evidence type="ECO:0000256" key="5">
    <source>
        <dbReference type="ARBA" id="ARBA00022840"/>
    </source>
</evidence>
<dbReference type="PANTHER" id="PTHR46566:SF1">
    <property type="entry name" value="1-PHOSPHOFRUCTOKINASE"/>
    <property type="match status" value="1"/>
</dbReference>
<proteinExistence type="inferred from homology"/>
<dbReference type="InterPro" id="IPR029056">
    <property type="entry name" value="Ribokinase-like"/>
</dbReference>
<protein>
    <recommendedName>
        <fullName evidence="6">Tagatose-6-phosphate kinase</fullName>
        <ecNumber evidence="6">2.7.1.144</ecNumber>
    </recommendedName>
</protein>
<dbReference type="EC" id="2.7.1.144" evidence="6"/>
<comment type="similarity">
    <text evidence="6">Belongs to the carbohydrate kinase PfkB family. LacC subfamily.</text>
</comment>
<keyword evidence="4" id="KW-0418">Kinase</keyword>
<sequence>MIYTVTFNPSLDYVITTEDFALGKTNRAKNEQIFPGGKGINVSIVLKNLGVESTAIGFTAGFTGEEIQRRLKAMGLRTDFLPVREGMSRINVKLKSIEGTELNGIGPRISREETRMLFERLDRLQKGDFLVLAGSVPAGLPDTIYGEICGRMAPKGVELVVDAAGELLKQVLPYRPFLIKPNCQELGELFGAEIQGKAQAASRAGRLVEMGAKNVLVSMAGQGAVFAAENGTVCELDAPKGTLVNGVGAGDSMVAGFLKGWMETRDYDTAFKMGVAAGSACAFSEFLADAEKTEKLFREIT</sequence>
<reference evidence="8" key="1">
    <citation type="submission" date="2020-10" db="EMBL/GenBank/DDBJ databases">
        <authorList>
            <person name="Gilroy R."/>
        </authorList>
    </citation>
    <scope>NUCLEOTIDE SEQUENCE</scope>
    <source>
        <strain evidence="8">CHK190-19873</strain>
    </source>
</reference>
<keyword evidence="3 6" id="KW-0547">Nucleotide-binding</keyword>